<dbReference type="InterPro" id="IPR006059">
    <property type="entry name" value="SBP"/>
</dbReference>
<evidence type="ECO:0000313" key="11">
    <source>
        <dbReference type="Proteomes" id="UP000028981"/>
    </source>
</evidence>
<evidence type="ECO:0000256" key="1">
    <source>
        <dbReference type="ARBA" id="ARBA00004418"/>
    </source>
</evidence>
<keyword evidence="11" id="KW-1185">Reference proteome</keyword>
<dbReference type="OrthoDB" id="9762335at2"/>
<proteinExistence type="inferred from homology"/>
<dbReference type="RefSeq" id="WP_035080296.1">
    <property type="nucleotide sequence ID" value="NZ_JQGC01000003.1"/>
</dbReference>
<name>A0A087M673_9HYPH</name>
<dbReference type="Pfam" id="PF13416">
    <property type="entry name" value="SBP_bac_8"/>
    <property type="match status" value="1"/>
</dbReference>
<accession>A0A087M673</accession>
<comment type="subcellular location">
    <subcellularLocation>
        <location evidence="1">Periplasm</location>
    </subcellularLocation>
</comment>
<dbReference type="GO" id="GO:0042597">
    <property type="term" value="C:periplasmic space"/>
    <property type="evidence" value="ECO:0007669"/>
    <property type="project" value="UniProtKB-SubCell"/>
</dbReference>
<dbReference type="Proteomes" id="UP000028981">
    <property type="component" value="Unassembled WGS sequence"/>
</dbReference>
<organism evidence="10 11">
    <name type="scientific">Devosia riboflavina</name>
    <dbReference type="NCBI Taxonomy" id="46914"/>
    <lineage>
        <taxon>Bacteria</taxon>
        <taxon>Pseudomonadati</taxon>
        <taxon>Pseudomonadota</taxon>
        <taxon>Alphaproteobacteria</taxon>
        <taxon>Hyphomicrobiales</taxon>
        <taxon>Devosiaceae</taxon>
        <taxon>Devosia</taxon>
    </lineage>
</organism>
<reference evidence="10 11" key="1">
    <citation type="submission" date="2014-08" db="EMBL/GenBank/DDBJ databases">
        <authorList>
            <person name="Hassan Y.I."/>
            <person name="Lepp D."/>
            <person name="Zhou T."/>
        </authorList>
    </citation>
    <scope>NUCLEOTIDE SEQUENCE [LARGE SCALE GENOMIC DNA]</scope>
    <source>
        <strain evidence="10 11">IFO13584</strain>
    </source>
</reference>
<evidence type="ECO:0000256" key="8">
    <source>
        <dbReference type="ARBA" id="ARBA00034473"/>
    </source>
</evidence>
<evidence type="ECO:0000256" key="3">
    <source>
        <dbReference type="ARBA" id="ARBA00011557"/>
    </source>
</evidence>
<dbReference type="AlphaFoldDB" id="A0A087M673"/>
<evidence type="ECO:0000256" key="6">
    <source>
        <dbReference type="ARBA" id="ARBA00022729"/>
    </source>
</evidence>
<comment type="function">
    <text evidence="8">Part of the ABC transporter complex UgpBAEC involved in sn-glycerol-3-phosphate (G3P) import. Binds G3P.</text>
</comment>
<feature type="chain" id="PRO_5001826042" description="sn-glycerol-3-phosphate-binding periplasmic protein UgpB" evidence="9">
    <location>
        <begin position="23"/>
        <end position="436"/>
    </location>
</feature>
<evidence type="ECO:0000256" key="5">
    <source>
        <dbReference type="ARBA" id="ARBA00022448"/>
    </source>
</evidence>
<dbReference type="PANTHER" id="PTHR43649:SF31">
    <property type="entry name" value="SN-GLYCEROL-3-PHOSPHATE-BINDING PERIPLASMIC PROTEIN UGPB"/>
    <property type="match status" value="1"/>
</dbReference>
<keyword evidence="5" id="KW-0813">Transport</keyword>
<evidence type="ECO:0000256" key="4">
    <source>
        <dbReference type="ARBA" id="ARBA00017470"/>
    </source>
</evidence>
<evidence type="ECO:0000256" key="7">
    <source>
        <dbReference type="ARBA" id="ARBA00022764"/>
    </source>
</evidence>
<dbReference type="InterPro" id="IPR050490">
    <property type="entry name" value="Bact_solute-bd_prot1"/>
</dbReference>
<dbReference type="STRING" id="46914.JP75_05385"/>
<evidence type="ECO:0000256" key="2">
    <source>
        <dbReference type="ARBA" id="ARBA00008520"/>
    </source>
</evidence>
<comment type="similarity">
    <text evidence="2">Belongs to the bacterial solute-binding protein 1 family.</text>
</comment>
<keyword evidence="7" id="KW-0574">Periplasm</keyword>
<dbReference type="SUPFAM" id="SSF53850">
    <property type="entry name" value="Periplasmic binding protein-like II"/>
    <property type="match status" value="1"/>
</dbReference>
<keyword evidence="6 9" id="KW-0732">Signal</keyword>
<sequence>MKMFTLAATTAALMAGAGAAQATDFEFWYGNTGSVETAILAQCDAFNASQSQDKVTCVGQGSYEVSMQKAIAAYRSGNAPVLIQFFDAGTLDLMLSDAVVPVQEILPDVDWANYIDGARAYYETSDGRLFSQPYNASTLLFYTNKTQLAEAGITETPKTWEEIKAAAEKLKAAGHACPFVTDGDTWRVLEQFSARHGLPIASNHNGYDGLDAEYVLNTTFVVQHLTNLVEWRKEGLVRLGVDTKAGKYADAFNAGECAMMEGSSGSYAASAKAFEGKYEVSVDMAPMYEGYERHNTLVGGASIYVMKGHEDAEVAAAKGFLDFLRRPEQQMAFTAATGYVPVTKDVLGAIEASGEADAAKYATAAIGIESMNQPRTEDSRGVRLGFYVQFREVFMEETQKAWNGEPTMQAALDNAKKRGDELLRRFEQTYQGVKLP</sequence>
<evidence type="ECO:0000313" key="10">
    <source>
        <dbReference type="EMBL" id="KFL32376.1"/>
    </source>
</evidence>
<gene>
    <name evidence="10" type="ORF">JP75_05385</name>
</gene>
<dbReference type="PANTHER" id="PTHR43649">
    <property type="entry name" value="ARABINOSE-BINDING PROTEIN-RELATED"/>
    <property type="match status" value="1"/>
</dbReference>
<dbReference type="EMBL" id="JQGC01000003">
    <property type="protein sequence ID" value="KFL32376.1"/>
    <property type="molecule type" value="Genomic_DNA"/>
</dbReference>
<protein>
    <recommendedName>
        <fullName evidence="4">sn-glycerol-3-phosphate-binding periplasmic protein UgpB</fullName>
    </recommendedName>
</protein>
<comment type="caution">
    <text evidence="10">The sequence shown here is derived from an EMBL/GenBank/DDBJ whole genome shotgun (WGS) entry which is preliminary data.</text>
</comment>
<comment type="subunit">
    <text evidence="3">The complex is composed of two ATP-binding proteins (UgpC), two transmembrane proteins (UgpA and UgpE) and a solute-binding protein (UgpB).</text>
</comment>
<evidence type="ECO:0000256" key="9">
    <source>
        <dbReference type="SAM" id="SignalP"/>
    </source>
</evidence>
<feature type="signal peptide" evidence="9">
    <location>
        <begin position="1"/>
        <end position="22"/>
    </location>
</feature>
<dbReference type="Gene3D" id="3.40.190.10">
    <property type="entry name" value="Periplasmic binding protein-like II"/>
    <property type="match status" value="2"/>
</dbReference>